<accession>A0A7S3DHB7</accession>
<sequence>MSMSTPRMRSESSLSQQGGVDAETLLRSIQDFAFRKLDEQLLSVNSRLHAVERSKEKLKEKEVKPSKKEMMHRFRKTSLRLPVLDPLQADSVVSTPRSKAEEKLERYAAVRKRAQLEQQRRLEVYREDLLDAFTPMLEKEVNLILSSKVASKRNKESMINMRREIYLRRVRLELEKKKETDWSLQEMLRDQIERERLAKIESALRNRRLREETTAAALSSPISAGKDMFGNARFGARGGTAPAGARGSIMMGDGRYDLFSAPNGGSSGSLLAGMSPRGGGEGGQRSRTVSLLTRQGTIKLGNGGSASPRARGRSREGSMRDGGSVRDRASTMGSKGGGGVGSLTSRPDLA</sequence>
<protein>
    <submittedName>
        <fullName evidence="2">Uncharacterized protein</fullName>
    </submittedName>
</protein>
<evidence type="ECO:0000313" key="2">
    <source>
        <dbReference type="EMBL" id="CAE0257866.1"/>
    </source>
</evidence>
<reference evidence="2" key="1">
    <citation type="submission" date="2021-01" db="EMBL/GenBank/DDBJ databases">
        <authorList>
            <person name="Corre E."/>
            <person name="Pelletier E."/>
            <person name="Niang G."/>
            <person name="Scheremetjew M."/>
            <person name="Finn R."/>
            <person name="Kale V."/>
            <person name="Holt S."/>
            <person name="Cochrane G."/>
            <person name="Meng A."/>
            <person name="Brown T."/>
            <person name="Cohen L."/>
        </authorList>
    </citation>
    <scope>NUCLEOTIDE SEQUENCE</scope>
    <source>
        <strain evidence="2">NIES-2562</strain>
    </source>
</reference>
<organism evidence="2">
    <name type="scientific">Palpitomonas bilix</name>
    <dbReference type="NCBI Taxonomy" id="652834"/>
    <lineage>
        <taxon>Eukaryota</taxon>
        <taxon>Eukaryota incertae sedis</taxon>
    </lineage>
</organism>
<feature type="compositionally biased region" description="Polar residues" evidence="1">
    <location>
        <begin position="1"/>
        <end position="18"/>
    </location>
</feature>
<name>A0A7S3DHB7_9EUKA</name>
<dbReference type="EMBL" id="HBIB01031043">
    <property type="protein sequence ID" value="CAE0257866.1"/>
    <property type="molecule type" value="Transcribed_RNA"/>
</dbReference>
<dbReference type="AlphaFoldDB" id="A0A7S3DHB7"/>
<evidence type="ECO:0000256" key="1">
    <source>
        <dbReference type="SAM" id="MobiDB-lite"/>
    </source>
</evidence>
<feature type="compositionally biased region" description="Polar residues" evidence="1">
    <location>
        <begin position="285"/>
        <end position="296"/>
    </location>
</feature>
<proteinExistence type="predicted"/>
<feature type="compositionally biased region" description="Basic and acidic residues" evidence="1">
    <location>
        <begin position="313"/>
        <end position="329"/>
    </location>
</feature>
<feature type="region of interest" description="Disordered" evidence="1">
    <location>
        <begin position="1"/>
        <end position="20"/>
    </location>
</feature>
<feature type="region of interest" description="Disordered" evidence="1">
    <location>
        <begin position="267"/>
        <end position="350"/>
    </location>
</feature>
<gene>
    <name evidence="2" type="ORF">PBIL07802_LOCUS20127</name>
</gene>